<gene>
    <name evidence="3" type="ORF">MSPICULIGERA_LOCUS14874</name>
    <name evidence="2" type="ORF">MSPICULIGERA_LOCUS2117</name>
</gene>
<evidence type="ECO:0000313" key="4">
    <source>
        <dbReference type="Proteomes" id="UP001177023"/>
    </source>
</evidence>
<evidence type="ECO:0000313" key="2">
    <source>
        <dbReference type="EMBL" id="CAJ0562413.1"/>
    </source>
</evidence>
<proteinExistence type="predicted"/>
<evidence type="ECO:0000256" key="1">
    <source>
        <dbReference type="SAM" id="MobiDB-lite"/>
    </source>
</evidence>
<feature type="region of interest" description="Disordered" evidence="1">
    <location>
        <begin position="1"/>
        <end position="38"/>
    </location>
</feature>
<feature type="compositionally biased region" description="Basic and acidic residues" evidence="1">
    <location>
        <begin position="10"/>
        <end position="26"/>
    </location>
</feature>
<evidence type="ECO:0000313" key="3">
    <source>
        <dbReference type="EMBL" id="CAJ0576584.1"/>
    </source>
</evidence>
<dbReference type="EMBL" id="CATQJA010002644">
    <property type="protein sequence ID" value="CAJ0576584.1"/>
    <property type="molecule type" value="Genomic_DNA"/>
</dbReference>
<dbReference type="EMBL" id="CATQJA010000645">
    <property type="protein sequence ID" value="CAJ0562413.1"/>
    <property type="molecule type" value="Genomic_DNA"/>
</dbReference>
<reference evidence="2" key="1">
    <citation type="submission" date="2023-06" db="EMBL/GenBank/DDBJ databases">
        <authorList>
            <person name="Delattre M."/>
        </authorList>
    </citation>
    <scope>NUCLEOTIDE SEQUENCE</scope>
    <source>
        <strain evidence="2">AF72</strain>
    </source>
</reference>
<comment type="caution">
    <text evidence="2">The sequence shown here is derived from an EMBL/GenBank/DDBJ whole genome shotgun (WGS) entry which is preliminary data.</text>
</comment>
<dbReference type="AlphaFoldDB" id="A0AA36C7Y9"/>
<protein>
    <submittedName>
        <fullName evidence="2">Uncharacterized protein</fullName>
    </submittedName>
</protein>
<organism evidence="2 4">
    <name type="scientific">Mesorhabditis spiculigera</name>
    <dbReference type="NCBI Taxonomy" id="96644"/>
    <lineage>
        <taxon>Eukaryota</taxon>
        <taxon>Metazoa</taxon>
        <taxon>Ecdysozoa</taxon>
        <taxon>Nematoda</taxon>
        <taxon>Chromadorea</taxon>
        <taxon>Rhabditida</taxon>
        <taxon>Rhabditina</taxon>
        <taxon>Rhabditomorpha</taxon>
        <taxon>Rhabditoidea</taxon>
        <taxon>Rhabditidae</taxon>
        <taxon>Mesorhabditinae</taxon>
        <taxon>Mesorhabditis</taxon>
    </lineage>
</organism>
<feature type="non-terminal residue" evidence="2">
    <location>
        <position position="1"/>
    </location>
</feature>
<name>A0AA36C7Y9_9BILA</name>
<dbReference type="Proteomes" id="UP001177023">
    <property type="component" value="Unassembled WGS sequence"/>
</dbReference>
<sequence length="155" mass="17432">MSEEAGGKLTAEDLRQKTAEETEKAVKNALASDDDPELQVARKYDSEVDAGSRFKTDVKASKTVQTYEKAEEQYREQQNCTIRPEDLQKLTGEQIRAKMAAADASDDKDDFVPASPCASEYQMKELNQLVSVMPVHLNFLEAEKKLKATRKENEQ</sequence>
<accession>A0AA36C7Y9</accession>
<keyword evidence="4" id="KW-1185">Reference proteome</keyword>